<dbReference type="Pfam" id="PF21747">
    <property type="entry name" value="YpoC"/>
    <property type="match status" value="1"/>
</dbReference>
<accession>A0ABT8N8I9</accession>
<gene>
    <name evidence="2" type="ORF">QWY13_00875</name>
</gene>
<organism evidence="2 3">
    <name type="scientific">Planococcus shenhongbingii</name>
    <dbReference type="NCBI Taxonomy" id="3058398"/>
    <lineage>
        <taxon>Bacteria</taxon>
        <taxon>Bacillati</taxon>
        <taxon>Bacillota</taxon>
        <taxon>Bacilli</taxon>
        <taxon>Bacillales</taxon>
        <taxon>Caryophanaceae</taxon>
        <taxon>Planococcus</taxon>
    </lineage>
</organism>
<evidence type="ECO:0000259" key="1">
    <source>
        <dbReference type="Pfam" id="PF21747"/>
    </source>
</evidence>
<sequence>MKLSQKLIKEKTDPFFNQWTILKEVIENSHRLRDSKGQNAMSNGIILYKNLLQQCDNQVTPLNGQERLMFIEQRPSNYAAFRQLDELFAEMKKLIASKRVQLKRLEE</sequence>
<evidence type="ECO:0000313" key="3">
    <source>
        <dbReference type="Proteomes" id="UP001172142"/>
    </source>
</evidence>
<dbReference type="EMBL" id="JAUJWU010000001">
    <property type="protein sequence ID" value="MDN7244024.1"/>
    <property type="molecule type" value="Genomic_DNA"/>
</dbReference>
<feature type="domain" description="YpoC-like" evidence="1">
    <location>
        <begin position="10"/>
        <end position="101"/>
    </location>
</feature>
<dbReference type="Proteomes" id="UP001172142">
    <property type="component" value="Unassembled WGS sequence"/>
</dbReference>
<dbReference type="InterPro" id="IPR048427">
    <property type="entry name" value="YpoC"/>
</dbReference>
<reference evidence="2 3" key="1">
    <citation type="submission" date="2023-07" db="EMBL/GenBank/DDBJ databases">
        <title>Novel species in genus Planococcus.</title>
        <authorList>
            <person name="Ning S."/>
        </authorList>
    </citation>
    <scope>NUCLEOTIDE SEQUENCE [LARGE SCALE GENOMIC DNA]</scope>
    <source>
        <strain evidence="2 3">N017</strain>
    </source>
</reference>
<protein>
    <recommendedName>
        <fullName evidence="1">YpoC-like domain-containing protein</fullName>
    </recommendedName>
</protein>
<evidence type="ECO:0000313" key="2">
    <source>
        <dbReference type="EMBL" id="MDN7244024.1"/>
    </source>
</evidence>
<dbReference type="RefSeq" id="WP_301854597.1">
    <property type="nucleotide sequence ID" value="NZ_JAUJWU010000001.1"/>
</dbReference>
<name>A0ABT8N8I9_9BACL</name>
<comment type="caution">
    <text evidence="2">The sequence shown here is derived from an EMBL/GenBank/DDBJ whole genome shotgun (WGS) entry which is preliminary data.</text>
</comment>
<keyword evidence="3" id="KW-1185">Reference proteome</keyword>
<proteinExistence type="predicted"/>